<comment type="caution">
    <text evidence="1">The sequence shown here is derived from an EMBL/GenBank/DDBJ whole genome shotgun (WGS) entry which is preliminary data.</text>
</comment>
<protein>
    <submittedName>
        <fullName evidence="1">Uncharacterized protein</fullName>
    </submittedName>
</protein>
<proteinExistence type="predicted"/>
<name>A0ABU3CBI5_9FLAO</name>
<evidence type="ECO:0000313" key="1">
    <source>
        <dbReference type="EMBL" id="MDT0643695.1"/>
    </source>
</evidence>
<organism evidence="1 2">
    <name type="scientific">Autumnicola tepida</name>
    <dbReference type="NCBI Taxonomy" id="3075595"/>
    <lineage>
        <taxon>Bacteria</taxon>
        <taxon>Pseudomonadati</taxon>
        <taxon>Bacteroidota</taxon>
        <taxon>Flavobacteriia</taxon>
        <taxon>Flavobacteriales</taxon>
        <taxon>Flavobacteriaceae</taxon>
        <taxon>Autumnicola</taxon>
    </lineage>
</organism>
<dbReference type="Proteomes" id="UP001262889">
    <property type="component" value="Unassembled WGS sequence"/>
</dbReference>
<dbReference type="EMBL" id="JAVRHQ010000015">
    <property type="protein sequence ID" value="MDT0643695.1"/>
    <property type="molecule type" value="Genomic_DNA"/>
</dbReference>
<evidence type="ECO:0000313" key="2">
    <source>
        <dbReference type="Proteomes" id="UP001262889"/>
    </source>
</evidence>
<gene>
    <name evidence="1" type="ORF">RM553_12705</name>
</gene>
<reference evidence="1 2" key="1">
    <citation type="submission" date="2023-09" db="EMBL/GenBank/DDBJ databases">
        <authorList>
            <person name="Rey-Velasco X."/>
        </authorList>
    </citation>
    <scope>NUCLEOTIDE SEQUENCE [LARGE SCALE GENOMIC DNA]</scope>
    <source>
        <strain evidence="1 2">F363</strain>
    </source>
</reference>
<dbReference type="RefSeq" id="WP_311535313.1">
    <property type="nucleotide sequence ID" value="NZ_JAVRHQ010000015.1"/>
</dbReference>
<sequence>MKKVDWKTLNVTLPAGQTLAEKEISLDKGTRIVAAATFSGTKDKIVNLELKENGNTVSAAMDLDFWKKSNAGLYLDGFKPIEYKGGSTVKAVLFADTALAADIPVQIAFGIIKEDTTA</sequence>
<keyword evidence="2" id="KW-1185">Reference proteome</keyword>
<accession>A0ABU3CBI5</accession>